<evidence type="ECO:0000259" key="2">
    <source>
        <dbReference type="Pfam" id="PF20151"/>
    </source>
</evidence>
<dbReference type="InterPro" id="IPR045340">
    <property type="entry name" value="DUF6533"/>
</dbReference>
<dbReference type="InParanoid" id="A0A0C2SPM1"/>
<evidence type="ECO:0000313" key="3">
    <source>
        <dbReference type="EMBL" id="KIL65185.1"/>
    </source>
</evidence>
<sequence length="235" mass="27528">MALIVYDHLHTLPMEIRYIWSSRRLTMVNVLYYITKYGIFFSAVDLYRTFNHSITVRECQYTAYIYSAFIVSSLWVGEAALGIRVWAISGKKRCLTIALPIIFCALFITYLVFLLDYLGSMEYGQAPAPQLIRCFVTKANKSIDVTLACLPAWVASYKCGGNTRFVRMVYQEGIIYYLYLLRKRGALICALWNNQYSHSQFYIVETLSYFIEHLQKLLLSSRFLFIFYMWHWQAG</sequence>
<keyword evidence="1" id="KW-1133">Transmembrane helix</keyword>
<evidence type="ECO:0000313" key="4">
    <source>
        <dbReference type="Proteomes" id="UP000054549"/>
    </source>
</evidence>
<keyword evidence="1" id="KW-0812">Transmembrane</keyword>
<dbReference type="EMBL" id="KN818244">
    <property type="protein sequence ID" value="KIL65185.1"/>
    <property type="molecule type" value="Genomic_DNA"/>
</dbReference>
<dbReference type="STRING" id="946122.A0A0C2SPM1"/>
<protein>
    <recommendedName>
        <fullName evidence="2">DUF6533 domain-containing protein</fullName>
    </recommendedName>
</protein>
<reference evidence="3 4" key="1">
    <citation type="submission" date="2014-04" db="EMBL/GenBank/DDBJ databases">
        <title>Evolutionary Origins and Diversification of the Mycorrhizal Mutualists.</title>
        <authorList>
            <consortium name="DOE Joint Genome Institute"/>
            <consortium name="Mycorrhizal Genomics Consortium"/>
            <person name="Kohler A."/>
            <person name="Kuo A."/>
            <person name="Nagy L.G."/>
            <person name="Floudas D."/>
            <person name="Copeland A."/>
            <person name="Barry K.W."/>
            <person name="Cichocki N."/>
            <person name="Veneault-Fourrey C."/>
            <person name="LaButti K."/>
            <person name="Lindquist E.A."/>
            <person name="Lipzen A."/>
            <person name="Lundell T."/>
            <person name="Morin E."/>
            <person name="Murat C."/>
            <person name="Riley R."/>
            <person name="Ohm R."/>
            <person name="Sun H."/>
            <person name="Tunlid A."/>
            <person name="Henrissat B."/>
            <person name="Grigoriev I.V."/>
            <person name="Hibbett D.S."/>
            <person name="Martin F."/>
        </authorList>
    </citation>
    <scope>NUCLEOTIDE SEQUENCE [LARGE SCALE GENOMIC DNA]</scope>
    <source>
        <strain evidence="3 4">Koide BX008</strain>
    </source>
</reference>
<dbReference type="OrthoDB" id="3037019at2759"/>
<evidence type="ECO:0000256" key="1">
    <source>
        <dbReference type="SAM" id="Phobius"/>
    </source>
</evidence>
<feature type="transmembrane region" description="Helical" evidence="1">
    <location>
        <begin position="25"/>
        <end position="44"/>
    </location>
</feature>
<gene>
    <name evidence="3" type="ORF">M378DRAFT_546138</name>
</gene>
<feature type="transmembrane region" description="Helical" evidence="1">
    <location>
        <begin position="94"/>
        <end position="115"/>
    </location>
</feature>
<organism evidence="3 4">
    <name type="scientific">Amanita muscaria (strain Koide BX008)</name>
    <dbReference type="NCBI Taxonomy" id="946122"/>
    <lineage>
        <taxon>Eukaryota</taxon>
        <taxon>Fungi</taxon>
        <taxon>Dikarya</taxon>
        <taxon>Basidiomycota</taxon>
        <taxon>Agaricomycotina</taxon>
        <taxon>Agaricomycetes</taxon>
        <taxon>Agaricomycetidae</taxon>
        <taxon>Agaricales</taxon>
        <taxon>Pluteineae</taxon>
        <taxon>Amanitaceae</taxon>
        <taxon>Amanita</taxon>
    </lineage>
</organism>
<feature type="transmembrane region" description="Helical" evidence="1">
    <location>
        <begin position="64"/>
        <end position="87"/>
    </location>
</feature>
<feature type="domain" description="DUF6533" evidence="2">
    <location>
        <begin position="2"/>
        <end position="40"/>
    </location>
</feature>
<keyword evidence="1" id="KW-0472">Membrane</keyword>
<keyword evidence="4" id="KW-1185">Reference proteome</keyword>
<proteinExistence type="predicted"/>
<name>A0A0C2SPM1_AMAMK</name>
<dbReference type="Proteomes" id="UP000054549">
    <property type="component" value="Unassembled WGS sequence"/>
</dbReference>
<dbReference type="AlphaFoldDB" id="A0A0C2SPM1"/>
<accession>A0A0C2SPM1</accession>
<dbReference type="HOGENOM" id="CLU_035509_11_3_1"/>
<dbReference type="Pfam" id="PF20151">
    <property type="entry name" value="DUF6533"/>
    <property type="match status" value="1"/>
</dbReference>